<keyword evidence="3 5" id="KW-1133">Transmembrane helix</keyword>
<dbReference type="RefSeq" id="WP_106248190.1">
    <property type="nucleotide sequence ID" value="NZ_PVZC01000005.1"/>
</dbReference>
<keyword evidence="2 5" id="KW-0812">Transmembrane</keyword>
<reference evidence="6 7" key="1">
    <citation type="submission" date="2018-03" db="EMBL/GenBank/DDBJ databases">
        <title>Genomic Encyclopedia of Archaeal and Bacterial Type Strains, Phase II (KMG-II): from individual species to whole genera.</title>
        <authorList>
            <person name="Goeker M."/>
        </authorList>
    </citation>
    <scope>NUCLEOTIDE SEQUENCE [LARGE SCALE GENOMIC DNA]</scope>
    <source>
        <strain evidence="6 7">DSM 45601</strain>
    </source>
</reference>
<dbReference type="InterPro" id="IPR007318">
    <property type="entry name" value="Phopholipid_MeTrfase"/>
</dbReference>
<dbReference type="AlphaFoldDB" id="A0A2T0Q2U9"/>
<dbReference type="GO" id="GO:0032259">
    <property type="term" value="P:methylation"/>
    <property type="evidence" value="ECO:0007669"/>
    <property type="project" value="UniProtKB-KW"/>
</dbReference>
<evidence type="ECO:0000256" key="3">
    <source>
        <dbReference type="ARBA" id="ARBA00022989"/>
    </source>
</evidence>
<dbReference type="GO" id="GO:0008168">
    <property type="term" value="F:methyltransferase activity"/>
    <property type="evidence" value="ECO:0007669"/>
    <property type="project" value="UniProtKB-KW"/>
</dbReference>
<name>A0A2T0Q2U9_9ACTN</name>
<comment type="subcellular location">
    <subcellularLocation>
        <location evidence="1">Endomembrane system</location>
        <topology evidence="1">Multi-pass membrane protein</topology>
    </subcellularLocation>
</comment>
<keyword evidence="6" id="KW-0489">Methyltransferase</keyword>
<evidence type="ECO:0000313" key="6">
    <source>
        <dbReference type="EMBL" id="PRX98121.1"/>
    </source>
</evidence>
<dbReference type="Pfam" id="PF04191">
    <property type="entry name" value="PEMT"/>
    <property type="match status" value="1"/>
</dbReference>
<feature type="transmembrane region" description="Helical" evidence="5">
    <location>
        <begin position="90"/>
        <end position="110"/>
    </location>
</feature>
<proteinExistence type="predicted"/>
<dbReference type="GO" id="GO:0012505">
    <property type="term" value="C:endomembrane system"/>
    <property type="evidence" value="ECO:0007669"/>
    <property type="project" value="UniProtKB-SubCell"/>
</dbReference>
<gene>
    <name evidence="6" type="ORF">CLV72_105474</name>
</gene>
<feature type="transmembrane region" description="Helical" evidence="5">
    <location>
        <begin position="47"/>
        <end position="69"/>
    </location>
</feature>
<dbReference type="Gene3D" id="1.20.120.1630">
    <property type="match status" value="1"/>
</dbReference>
<keyword evidence="6" id="KW-0808">Transferase</keyword>
<keyword evidence="4 5" id="KW-0472">Membrane</keyword>
<sequence>MGRTAAAVGTAAFFVVGPGTVAGLVPWWITGWEFREPLPYWAAAQALGALLIAAGVYVLAGAFVAFARAEGTPVPAAPTRRLVVEGFHRYVRNPMYVALIAVVLGQALLFGQLGPVGYALVMWAVAAAFVRWYEEPKLAEQFGGEYAAYRAHVPAWWPRLRPWTPGVRPR</sequence>
<dbReference type="Proteomes" id="UP000237846">
    <property type="component" value="Unassembled WGS sequence"/>
</dbReference>
<dbReference type="OrthoDB" id="941586at2"/>
<organism evidence="6 7">
    <name type="scientific">Allonocardiopsis opalescens</name>
    <dbReference type="NCBI Taxonomy" id="1144618"/>
    <lineage>
        <taxon>Bacteria</taxon>
        <taxon>Bacillati</taxon>
        <taxon>Actinomycetota</taxon>
        <taxon>Actinomycetes</taxon>
        <taxon>Streptosporangiales</taxon>
        <taxon>Allonocardiopsis</taxon>
    </lineage>
</organism>
<keyword evidence="7" id="KW-1185">Reference proteome</keyword>
<evidence type="ECO:0000313" key="7">
    <source>
        <dbReference type="Proteomes" id="UP000237846"/>
    </source>
</evidence>
<accession>A0A2T0Q2U9</accession>
<evidence type="ECO:0000256" key="4">
    <source>
        <dbReference type="ARBA" id="ARBA00023136"/>
    </source>
</evidence>
<evidence type="ECO:0000256" key="5">
    <source>
        <dbReference type="SAM" id="Phobius"/>
    </source>
</evidence>
<comment type="caution">
    <text evidence="6">The sequence shown here is derived from an EMBL/GenBank/DDBJ whole genome shotgun (WGS) entry which is preliminary data.</text>
</comment>
<evidence type="ECO:0000256" key="2">
    <source>
        <dbReference type="ARBA" id="ARBA00022692"/>
    </source>
</evidence>
<dbReference type="EMBL" id="PVZC01000005">
    <property type="protein sequence ID" value="PRX98121.1"/>
    <property type="molecule type" value="Genomic_DNA"/>
</dbReference>
<protein>
    <submittedName>
        <fullName evidence="6">Phospholipid methyltransferase</fullName>
    </submittedName>
</protein>
<evidence type="ECO:0000256" key="1">
    <source>
        <dbReference type="ARBA" id="ARBA00004127"/>
    </source>
</evidence>